<feature type="domain" description="Retrotransposon gag" evidence="1">
    <location>
        <begin position="40"/>
        <end position="138"/>
    </location>
</feature>
<dbReference type="SUPFAM" id="SSF56672">
    <property type="entry name" value="DNA/RNA polymerases"/>
    <property type="match status" value="2"/>
</dbReference>
<evidence type="ECO:0000259" key="1">
    <source>
        <dbReference type="Pfam" id="PF03732"/>
    </source>
</evidence>
<dbReference type="Pfam" id="PF17921">
    <property type="entry name" value="Integrase_H2C2"/>
    <property type="match status" value="1"/>
</dbReference>
<dbReference type="Gene3D" id="3.30.70.270">
    <property type="match status" value="1"/>
</dbReference>
<reference evidence="4" key="1">
    <citation type="journal article" date="2019" name="Sci. Rep.">
        <title>Draft genome of Tanacetum cinerariifolium, the natural source of mosquito coil.</title>
        <authorList>
            <person name="Yamashiro T."/>
            <person name="Shiraishi A."/>
            <person name="Satake H."/>
            <person name="Nakayama K."/>
        </authorList>
    </citation>
    <scope>NUCLEOTIDE SEQUENCE</scope>
</reference>
<keyword evidence="4" id="KW-0808">Transferase</keyword>
<protein>
    <submittedName>
        <fullName evidence="4">Putative reverse transcriptase domain-containing protein</fullName>
    </submittedName>
</protein>
<dbReference type="InterPro" id="IPR056924">
    <property type="entry name" value="SH3_Tf2-1"/>
</dbReference>
<dbReference type="Pfam" id="PF03732">
    <property type="entry name" value="Retrotrans_gag"/>
    <property type="match status" value="1"/>
</dbReference>
<dbReference type="InterPro" id="IPR005162">
    <property type="entry name" value="Retrotrans_gag_dom"/>
</dbReference>
<dbReference type="PANTHER" id="PTHR45835:SF103">
    <property type="entry name" value="RNA-DIRECTED DNA POLYMERASE"/>
    <property type="match status" value="1"/>
</dbReference>
<dbReference type="PANTHER" id="PTHR45835">
    <property type="entry name" value="YALI0A06105P"/>
    <property type="match status" value="1"/>
</dbReference>
<dbReference type="InterPro" id="IPR012337">
    <property type="entry name" value="RNaseH-like_sf"/>
</dbReference>
<dbReference type="InterPro" id="IPR036397">
    <property type="entry name" value="RNaseH_sf"/>
</dbReference>
<dbReference type="EMBL" id="BKCJ010004595">
    <property type="protein sequence ID" value="GEU61975.1"/>
    <property type="molecule type" value="Genomic_DNA"/>
</dbReference>
<dbReference type="Pfam" id="PF08284">
    <property type="entry name" value="RVP_2"/>
    <property type="match status" value="1"/>
</dbReference>
<dbReference type="Pfam" id="PF24626">
    <property type="entry name" value="SH3_Tf2-1"/>
    <property type="match status" value="1"/>
</dbReference>
<dbReference type="AlphaFoldDB" id="A0A6L2LPC9"/>
<feature type="domain" description="Integrase zinc-binding" evidence="2">
    <location>
        <begin position="463"/>
        <end position="518"/>
    </location>
</feature>
<dbReference type="SUPFAM" id="SSF53098">
    <property type="entry name" value="Ribonuclease H-like"/>
    <property type="match status" value="1"/>
</dbReference>
<proteinExistence type="predicted"/>
<dbReference type="Gene3D" id="3.30.420.10">
    <property type="entry name" value="Ribonuclease H-like superfamily/Ribonuclease H"/>
    <property type="match status" value="1"/>
</dbReference>
<organism evidence="4">
    <name type="scientific">Tanacetum cinerariifolium</name>
    <name type="common">Dalmatian daisy</name>
    <name type="synonym">Chrysanthemum cinerariifolium</name>
    <dbReference type="NCBI Taxonomy" id="118510"/>
    <lineage>
        <taxon>Eukaryota</taxon>
        <taxon>Viridiplantae</taxon>
        <taxon>Streptophyta</taxon>
        <taxon>Embryophyta</taxon>
        <taxon>Tracheophyta</taxon>
        <taxon>Spermatophyta</taxon>
        <taxon>Magnoliopsida</taxon>
        <taxon>eudicotyledons</taxon>
        <taxon>Gunneridae</taxon>
        <taxon>Pentapetalae</taxon>
        <taxon>asterids</taxon>
        <taxon>campanulids</taxon>
        <taxon>Asterales</taxon>
        <taxon>Asteraceae</taxon>
        <taxon>Asteroideae</taxon>
        <taxon>Anthemideae</taxon>
        <taxon>Anthemidinae</taxon>
        <taxon>Tanacetum</taxon>
    </lineage>
</organism>
<dbReference type="Gene3D" id="1.10.340.70">
    <property type="match status" value="2"/>
</dbReference>
<dbReference type="InterPro" id="IPR043128">
    <property type="entry name" value="Rev_trsase/Diguanyl_cyclase"/>
</dbReference>
<gene>
    <name evidence="4" type="ORF">Tci_033953</name>
</gene>
<dbReference type="Gene3D" id="3.10.10.10">
    <property type="entry name" value="HIV Type 1 Reverse Transcriptase, subunit A, domain 1"/>
    <property type="match status" value="2"/>
</dbReference>
<accession>A0A6L2LPC9</accession>
<evidence type="ECO:0000259" key="2">
    <source>
        <dbReference type="Pfam" id="PF17921"/>
    </source>
</evidence>
<keyword evidence="4" id="KW-0548">Nucleotidyltransferase</keyword>
<sequence length="904" mass="104655">MSCQPFNFKGSKGAVGLIRWFERAKLVFSCSNCTEECKVKFATGTLTEEALSWWNSFTQPIGIEEAYKITWVEFKKILIKKYCPRTEVQKMEEEFYHLTVKGNDLKTYVRRFQELATLCPTMVSDSEKMMEAFIGGLPRKELSTITTTITPPPKTATIIINHNEIRDKKPSGLMLPPQPRIVGILETVPCVRNAPCITHDLALLSVILATRKRALCKLVTKDHQQQCLKKSLHAKGYECSPKPERSHGSFDVIVGMDWLSKYHAKIICDKKFVHIPIDDETLIIRGDRTQVMEKKLENKQLEDILVVREFPDVFPEDLPGLPLVCQVEFQIDLIPRAAPVVRTPYRLDPSEMQELSDQLQELADQGFIRPRDYDCEIRYHPGKANVLADALSRKERIKPLRVWSLVMTIHPKLPSQILEAQTETIKEENVKVENLRAMDKTFEIRPDGTRCIKNQSWLLLFGNLRNLIMRESHKSKYSIHTGSDKMYQDLKKLYWWPNMKAIIVEYVGKCLTCSRVKAECQNPSGLLVQLEIPTWKWEKITMDFVTKLPKTSSGHDTIWVIVDRLTKSAHFIPTRETYSRDVQLTGPKIIHETTEKILQIRQHLQAAGDRQRSYDNLNPRYIGPFKILERIGPVAYKLKLPKELRNVHNTFYVSNLKKCLSDESLVIQMKELRLDDKLNFVEEPMEIMDREVKQLKQSRIPIVKGGMTVVKNEKDELIPQQTVIGWRVCIDYHQEKTTFTCPYGTFAYKRMPFGLCNSPATFQRCMTTIFHELIEDSMEEFDIEISDKKGVENLAADHLSQLENPDLEKLTTAEIRDLVPGERLMAIFDKNDEPWYADYINYLASRRADRIIRRCMTEDEAAQILRQCHNGPSRGYHGIATIARKVFEAGFYWPHIFRDARKLV</sequence>
<evidence type="ECO:0000313" key="4">
    <source>
        <dbReference type="EMBL" id="GEU61975.1"/>
    </source>
</evidence>
<feature type="domain" description="Tf2-1-like SH3-like" evidence="3">
    <location>
        <begin position="612"/>
        <end position="659"/>
    </location>
</feature>
<comment type="caution">
    <text evidence="4">The sequence shown here is derived from an EMBL/GenBank/DDBJ whole genome shotgun (WGS) entry which is preliminary data.</text>
</comment>
<dbReference type="InterPro" id="IPR041588">
    <property type="entry name" value="Integrase_H2C2"/>
</dbReference>
<dbReference type="InterPro" id="IPR043502">
    <property type="entry name" value="DNA/RNA_pol_sf"/>
</dbReference>
<dbReference type="GO" id="GO:0003676">
    <property type="term" value="F:nucleic acid binding"/>
    <property type="evidence" value="ECO:0007669"/>
    <property type="project" value="InterPro"/>
</dbReference>
<evidence type="ECO:0000259" key="3">
    <source>
        <dbReference type="Pfam" id="PF24626"/>
    </source>
</evidence>
<keyword evidence="4" id="KW-0695">RNA-directed DNA polymerase</keyword>
<name>A0A6L2LPC9_TANCI</name>
<dbReference type="GO" id="GO:0003964">
    <property type="term" value="F:RNA-directed DNA polymerase activity"/>
    <property type="evidence" value="ECO:0007669"/>
    <property type="project" value="UniProtKB-KW"/>
</dbReference>